<keyword evidence="2" id="KW-1185">Reference proteome</keyword>
<gene>
    <name evidence="1" type="primary">lptC</name>
    <name evidence="1" type="ORF">E5331_15870</name>
</gene>
<protein>
    <submittedName>
        <fullName evidence="1">LPS export ABC transporter periplasmic protein LptC</fullName>
    </submittedName>
</protein>
<name>A0AC61RE57_9BACT</name>
<reference evidence="1" key="1">
    <citation type="submission" date="2019-04" db="EMBL/GenBank/DDBJ databases">
        <title>Microbes associate with the intestines of laboratory mice.</title>
        <authorList>
            <person name="Navarre W."/>
            <person name="Wong E."/>
            <person name="Huang K."/>
            <person name="Tropini C."/>
            <person name="Ng K."/>
            <person name="Yu B."/>
        </authorList>
    </citation>
    <scope>NUCLEOTIDE SEQUENCE</scope>
    <source>
        <strain evidence="1">NM04_E33</strain>
    </source>
</reference>
<accession>A0AC61RE57</accession>
<sequence>MRCGSSNARSNDASGLLIRHIRTQNDIGMRVMRKTGLSMAVTMALVIAAGSCTQETKVDISRSLNPAGMPSMVTHNISTLISDSGVTQYKIVAPVWYVYDEVDTPYWLFPKGLYLQKYDPKFNVVATVAADSARFFKMQKLWRLEGNVEMTKAPKDLFLSERVFWDQRRARLYSDTFIHIENETHILEGTGFESNERLTKYRILHPSGIFPVERDNLKPDPK</sequence>
<organism evidence="1 2">
    <name type="scientific">Lepagella muris</name>
    <dbReference type="NCBI Taxonomy" id="3032870"/>
    <lineage>
        <taxon>Bacteria</taxon>
        <taxon>Pseudomonadati</taxon>
        <taxon>Bacteroidota</taxon>
        <taxon>Bacteroidia</taxon>
        <taxon>Bacteroidales</taxon>
        <taxon>Muribaculaceae</taxon>
        <taxon>Lepagella</taxon>
    </lineage>
</organism>
<evidence type="ECO:0000313" key="1">
    <source>
        <dbReference type="EMBL" id="TGY77161.1"/>
    </source>
</evidence>
<evidence type="ECO:0000313" key="2">
    <source>
        <dbReference type="Proteomes" id="UP000306319"/>
    </source>
</evidence>
<proteinExistence type="predicted"/>
<comment type="caution">
    <text evidence="1">The sequence shown here is derived from an EMBL/GenBank/DDBJ whole genome shotgun (WGS) entry which is preliminary data.</text>
</comment>
<dbReference type="EMBL" id="SRYB01000029">
    <property type="protein sequence ID" value="TGY77161.1"/>
    <property type="molecule type" value="Genomic_DNA"/>
</dbReference>
<dbReference type="Proteomes" id="UP000306319">
    <property type="component" value="Unassembled WGS sequence"/>
</dbReference>